<evidence type="ECO:0008006" key="5">
    <source>
        <dbReference type="Google" id="ProtNLM"/>
    </source>
</evidence>
<reference evidence="3" key="1">
    <citation type="submission" date="2021-03" db="EMBL/GenBank/DDBJ databases">
        <title>Comparative genomics and phylogenomic investigation of the class Geoglossomycetes provide insights into ecological specialization and systematics.</title>
        <authorList>
            <person name="Melie T."/>
            <person name="Pirro S."/>
            <person name="Miller A.N."/>
            <person name="Quandt A."/>
        </authorList>
    </citation>
    <scope>NUCLEOTIDE SEQUENCE</scope>
    <source>
        <strain evidence="3">CAQ_001_2017</strain>
    </source>
</reference>
<protein>
    <recommendedName>
        <fullName evidence="5">Transmembrane protein</fullName>
    </recommendedName>
</protein>
<accession>A0A9P8IGZ9</accession>
<gene>
    <name evidence="3" type="ORF">GP486_006641</name>
</gene>
<organism evidence="3 4">
    <name type="scientific">Trichoglossum hirsutum</name>
    <dbReference type="NCBI Taxonomy" id="265104"/>
    <lineage>
        <taxon>Eukaryota</taxon>
        <taxon>Fungi</taxon>
        <taxon>Dikarya</taxon>
        <taxon>Ascomycota</taxon>
        <taxon>Pezizomycotina</taxon>
        <taxon>Geoglossomycetes</taxon>
        <taxon>Geoglossales</taxon>
        <taxon>Geoglossaceae</taxon>
        <taxon>Trichoglossum</taxon>
    </lineage>
</organism>
<name>A0A9P8IGZ9_9PEZI</name>
<keyword evidence="4" id="KW-1185">Reference proteome</keyword>
<keyword evidence="2" id="KW-1133">Transmembrane helix</keyword>
<comment type="caution">
    <text evidence="3">The sequence shown here is derived from an EMBL/GenBank/DDBJ whole genome shotgun (WGS) entry which is preliminary data.</text>
</comment>
<evidence type="ECO:0000256" key="2">
    <source>
        <dbReference type="SAM" id="Phobius"/>
    </source>
</evidence>
<feature type="transmembrane region" description="Helical" evidence="2">
    <location>
        <begin position="115"/>
        <end position="135"/>
    </location>
</feature>
<feature type="region of interest" description="Disordered" evidence="1">
    <location>
        <begin position="175"/>
        <end position="196"/>
    </location>
</feature>
<feature type="transmembrane region" description="Helical" evidence="2">
    <location>
        <begin position="141"/>
        <end position="164"/>
    </location>
</feature>
<sequence length="196" mass="20928">MGVQFAEEMAGRSSDITLDGGDDITTTNQPIRNGEVVAQRPLWDSTDLEPSSTNPRESVVVEGVGGGAPSHDGLDADSTPRQIPPTSRDTSPLRIPPPTTTTSNLNRLNRLHRSVIPGVSVITTCSVGVGVGVGYCRGSRGGLIAAICLIIFSNACFLFGRWVWRMKKVRGGPRVCEEGRAGEDEAREGEESPQQK</sequence>
<feature type="compositionally biased region" description="Polar residues" evidence="1">
    <location>
        <begin position="79"/>
        <end position="90"/>
    </location>
</feature>
<dbReference type="AlphaFoldDB" id="A0A9P8IGZ9"/>
<proteinExistence type="predicted"/>
<evidence type="ECO:0000313" key="3">
    <source>
        <dbReference type="EMBL" id="KAH0553180.1"/>
    </source>
</evidence>
<keyword evidence="2" id="KW-0812">Transmembrane</keyword>
<feature type="compositionally biased region" description="Low complexity" evidence="1">
    <location>
        <begin position="15"/>
        <end position="27"/>
    </location>
</feature>
<dbReference type="EMBL" id="JAGHQM010001563">
    <property type="protein sequence ID" value="KAH0553180.1"/>
    <property type="molecule type" value="Genomic_DNA"/>
</dbReference>
<feature type="region of interest" description="Disordered" evidence="1">
    <location>
        <begin position="1"/>
        <end position="105"/>
    </location>
</feature>
<dbReference type="Proteomes" id="UP000750711">
    <property type="component" value="Unassembled WGS sequence"/>
</dbReference>
<evidence type="ECO:0000256" key="1">
    <source>
        <dbReference type="SAM" id="MobiDB-lite"/>
    </source>
</evidence>
<evidence type="ECO:0000313" key="4">
    <source>
        <dbReference type="Proteomes" id="UP000750711"/>
    </source>
</evidence>
<feature type="compositionally biased region" description="Basic and acidic residues" evidence="1">
    <location>
        <begin position="175"/>
        <end position="184"/>
    </location>
</feature>
<keyword evidence="2" id="KW-0472">Membrane</keyword>